<evidence type="ECO:0000313" key="2">
    <source>
        <dbReference type="EMBL" id="QHO68882.1"/>
    </source>
</evidence>
<reference evidence="2 3" key="1">
    <citation type="submission" date="2016-09" db="EMBL/GenBank/DDBJ databases">
        <title>Complete genome sequence of microbes from the polar regions.</title>
        <authorList>
            <person name="Liao L."/>
            <person name="Chen B."/>
        </authorList>
    </citation>
    <scope>NUCLEOTIDE SEQUENCE [LARGE SCALE GENOMIC DNA]</scope>
    <source>
        <strain evidence="2 3">ZS314</strain>
    </source>
</reference>
<accession>A0A7L5AFW7</accession>
<feature type="transmembrane region" description="Helical" evidence="1">
    <location>
        <begin position="20"/>
        <end position="40"/>
    </location>
</feature>
<keyword evidence="1" id="KW-0812">Transmembrane</keyword>
<dbReference type="AlphaFoldDB" id="A0A7L5AFW7"/>
<dbReference type="KEGG" id="mant:BHD05_03720"/>
<evidence type="ECO:0000256" key="1">
    <source>
        <dbReference type="SAM" id="Phobius"/>
    </source>
</evidence>
<gene>
    <name evidence="2" type="ORF">BHD05_03720</name>
</gene>
<dbReference type="Proteomes" id="UP000464507">
    <property type="component" value="Chromosome"/>
</dbReference>
<protein>
    <submittedName>
        <fullName evidence="2">Uncharacterized protein</fullName>
    </submittedName>
</protein>
<proteinExistence type="predicted"/>
<keyword evidence="3" id="KW-1185">Reference proteome</keyword>
<name>A0A7L5AFW7_9MICO</name>
<organism evidence="2 3">
    <name type="scientific">Marisediminicola antarctica</name>
    <dbReference type="NCBI Taxonomy" id="674079"/>
    <lineage>
        <taxon>Bacteria</taxon>
        <taxon>Bacillati</taxon>
        <taxon>Actinomycetota</taxon>
        <taxon>Actinomycetes</taxon>
        <taxon>Micrococcales</taxon>
        <taxon>Microbacteriaceae</taxon>
        <taxon>Marisediminicola</taxon>
    </lineage>
</organism>
<dbReference type="EMBL" id="CP017146">
    <property type="protein sequence ID" value="QHO68882.1"/>
    <property type="molecule type" value="Genomic_DNA"/>
</dbReference>
<keyword evidence="1" id="KW-0472">Membrane</keyword>
<evidence type="ECO:0000313" key="3">
    <source>
        <dbReference type="Proteomes" id="UP000464507"/>
    </source>
</evidence>
<sequence>MVPVLLAPMVTPTSALTDATTLLTVIPVVAVMLPLTVKLVEVLIPSVTPGPPETELLGWEA</sequence>
<keyword evidence="1" id="KW-1133">Transmembrane helix</keyword>